<feature type="compositionally biased region" description="Basic residues" evidence="2">
    <location>
        <begin position="1"/>
        <end position="19"/>
    </location>
</feature>
<accession>A0A6P6AF68</accession>
<evidence type="ECO:0000313" key="3">
    <source>
        <dbReference type="Proteomes" id="UP000515121"/>
    </source>
</evidence>
<keyword evidence="3" id="KW-1185">Reference proteome</keyword>
<dbReference type="InterPro" id="IPR001925">
    <property type="entry name" value="Porin_Euk"/>
</dbReference>
<dbReference type="OrthoDB" id="7827681at2759"/>
<dbReference type="GO" id="GO:0008308">
    <property type="term" value="F:voltage-gated monoatomic anion channel activity"/>
    <property type="evidence" value="ECO:0007669"/>
    <property type="project" value="InterPro"/>
</dbReference>
<evidence type="ECO:0000256" key="2">
    <source>
        <dbReference type="SAM" id="MobiDB-lite"/>
    </source>
</evidence>
<evidence type="ECO:0000256" key="1">
    <source>
        <dbReference type="ARBA" id="ARBA00009624"/>
    </source>
</evidence>
<dbReference type="Proteomes" id="UP000515121">
    <property type="component" value="Unplaced"/>
</dbReference>
<dbReference type="InterPro" id="IPR027246">
    <property type="entry name" value="Porin_Euk/Tom40"/>
</dbReference>
<proteinExistence type="inferred from homology"/>
<feature type="region of interest" description="Disordered" evidence="2">
    <location>
        <begin position="1"/>
        <end position="28"/>
    </location>
</feature>
<dbReference type="Pfam" id="PF01459">
    <property type="entry name" value="Porin_3"/>
    <property type="match status" value="1"/>
</dbReference>
<dbReference type="RefSeq" id="XP_022763515.1">
    <property type="nucleotide sequence ID" value="XM_022907780.1"/>
</dbReference>
<dbReference type="InterPro" id="IPR023614">
    <property type="entry name" value="Porin_dom_sf"/>
</dbReference>
<dbReference type="GeneID" id="111309022"/>
<dbReference type="Gene3D" id="2.40.160.10">
    <property type="entry name" value="Porin"/>
    <property type="match status" value="1"/>
</dbReference>
<organism evidence="3 4">
    <name type="scientific">Durio zibethinus</name>
    <name type="common">Durian</name>
    <dbReference type="NCBI Taxonomy" id="66656"/>
    <lineage>
        <taxon>Eukaryota</taxon>
        <taxon>Viridiplantae</taxon>
        <taxon>Streptophyta</taxon>
        <taxon>Embryophyta</taxon>
        <taxon>Tracheophyta</taxon>
        <taxon>Spermatophyta</taxon>
        <taxon>Magnoliopsida</taxon>
        <taxon>eudicotyledons</taxon>
        <taxon>Gunneridae</taxon>
        <taxon>Pentapetalae</taxon>
        <taxon>rosids</taxon>
        <taxon>malvids</taxon>
        <taxon>Malvales</taxon>
        <taxon>Malvaceae</taxon>
        <taxon>Helicteroideae</taxon>
        <taxon>Durio</taxon>
    </lineage>
</organism>
<dbReference type="KEGG" id="dzi:111309022"/>
<reference evidence="4" key="1">
    <citation type="submission" date="2025-08" db="UniProtKB">
        <authorList>
            <consortium name="RefSeq"/>
        </authorList>
    </citation>
    <scope>IDENTIFICATION</scope>
    <source>
        <tissue evidence="4">Fruit stalk</tissue>
    </source>
</reference>
<comment type="similarity">
    <text evidence="1">Belongs to the eukaryotic mitochondrial porin (TC 1.B.8.1) family.</text>
</comment>
<protein>
    <submittedName>
        <fullName evidence="4">Mitochondrial outer membrane protein porin 2-like</fullName>
    </submittedName>
</protein>
<name>A0A6P6AF68_DURZI</name>
<evidence type="ECO:0000313" key="4">
    <source>
        <dbReference type="RefSeq" id="XP_022763515.1"/>
    </source>
</evidence>
<gene>
    <name evidence="4" type="primary">LOC111309022</name>
</gene>
<dbReference type="GO" id="GO:0005741">
    <property type="term" value="C:mitochondrial outer membrane"/>
    <property type="evidence" value="ECO:0007669"/>
    <property type="project" value="InterPro"/>
</dbReference>
<dbReference type="AlphaFoldDB" id="A0A6P6AF68"/>
<dbReference type="PANTHER" id="PTHR11743:SF59">
    <property type="entry name" value="MITOCHONDRIAL OUTER MEMBRANE PROTEIN PORIN 2-LIKE ISOFORM X1"/>
    <property type="match status" value="1"/>
</dbReference>
<dbReference type="PANTHER" id="PTHR11743">
    <property type="entry name" value="VOLTAGE-DEPENDENT ANION-SELECTIVE CHANNEL"/>
    <property type="match status" value="1"/>
</dbReference>
<sequence>MGNSHQRKKKRKNTSKRHKQEAGSSGPRLLSEFERIANDLLRKGYSLDKTLSISTHSCNGVILTSRAVKQGRGSSTNIGARYKYRNAAIDVNFNTKSSVSTTLTLGGEFLPSTNIKASVRFPDYNSSKLNLQFPHLCRNAALSISVGLSQSPDVMLSATMGTSSIAFGMELKYKTASHRFTQYDAGISVTKPSCNASIILCVASLEIANTMKKSTLFIIKICKG</sequence>